<keyword evidence="3" id="KW-1185">Reference proteome</keyword>
<reference evidence="2" key="1">
    <citation type="journal article" date="2014" name="Int. J. Syst. Evol. Microbiol.">
        <title>Complete genome sequence of Corynebacterium casei LMG S-19264T (=DSM 44701T), isolated from a smear-ripened cheese.</title>
        <authorList>
            <consortium name="US DOE Joint Genome Institute (JGI-PGF)"/>
            <person name="Walter F."/>
            <person name="Albersmeier A."/>
            <person name="Kalinowski J."/>
            <person name="Ruckert C."/>
        </authorList>
    </citation>
    <scope>NUCLEOTIDE SEQUENCE</scope>
    <source>
        <strain evidence="2">CGMCC 1.15095</strain>
    </source>
</reference>
<dbReference type="RefSeq" id="WP_188772329.1">
    <property type="nucleotide sequence ID" value="NZ_BMHK01000023.1"/>
</dbReference>
<dbReference type="Gene3D" id="1.40.20.10">
    <property type="entry name" value="CHAD domain"/>
    <property type="match status" value="1"/>
</dbReference>
<feature type="domain" description="CHAD" evidence="1">
    <location>
        <begin position="9"/>
        <end position="273"/>
    </location>
</feature>
<organism evidence="2 3">
    <name type="scientific">Novosphingobium endophyticum</name>
    <dbReference type="NCBI Taxonomy" id="1955250"/>
    <lineage>
        <taxon>Bacteria</taxon>
        <taxon>Pseudomonadati</taxon>
        <taxon>Pseudomonadota</taxon>
        <taxon>Alphaproteobacteria</taxon>
        <taxon>Sphingomonadales</taxon>
        <taxon>Sphingomonadaceae</taxon>
        <taxon>Novosphingobium</taxon>
    </lineage>
</organism>
<evidence type="ECO:0000259" key="1">
    <source>
        <dbReference type="PROSITE" id="PS51708"/>
    </source>
</evidence>
<dbReference type="Proteomes" id="UP000608154">
    <property type="component" value="Unassembled WGS sequence"/>
</dbReference>
<dbReference type="Pfam" id="PF05235">
    <property type="entry name" value="CHAD"/>
    <property type="match status" value="1"/>
</dbReference>
<protein>
    <submittedName>
        <fullName evidence="2">CHAD domain-containing protein</fullName>
    </submittedName>
</protein>
<evidence type="ECO:0000313" key="3">
    <source>
        <dbReference type="Proteomes" id="UP000608154"/>
    </source>
</evidence>
<dbReference type="PANTHER" id="PTHR39339:SF1">
    <property type="entry name" value="CHAD DOMAIN-CONTAINING PROTEIN"/>
    <property type="match status" value="1"/>
</dbReference>
<sequence>MAYRFRLKDDTVAGAARRIAREQIGGAIGAIEGKDAAVAVHEVRKCCKKMRALVRLVRPVFPDYAQENADFRDIARALSGSRDVKVLLDTIDLLTQGAPEAAKTGLFAPLRRQLARDQAQQAPKGMASTHLDEARKRLEKALERSKDWSLQGEGWDALGGGLRRILRKARKAERAVHSEPSAANYHELRKLMKYHWYHTRLLVPLWPATMRPCAAELSRLADMLGLHHDICVLEEWLGAMPPSTERFDAVEAMLALARERRKQLERDIAPLVARSLAEKPQARVDHWGALWAIWRREAADEGA</sequence>
<dbReference type="AlphaFoldDB" id="A0A916TTZ3"/>
<dbReference type="PROSITE" id="PS51708">
    <property type="entry name" value="CHAD"/>
    <property type="match status" value="1"/>
</dbReference>
<comment type="caution">
    <text evidence="2">The sequence shown here is derived from an EMBL/GenBank/DDBJ whole genome shotgun (WGS) entry which is preliminary data.</text>
</comment>
<dbReference type="PANTHER" id="PTHR39339">
    <property type="entry name" value="SLR1444 PROTEIN"/>
    <property type="match status" value="1"/>
</dbReference>
<dbReference type="SMART" id="SM00880">
    <property type="entry name" value="CHAD"/>
    <property type="match status" value="1"/>
</dbReference>
<accession>A0A916TTZ3</accession>
<dbReference type="InterPro" id="IPR007899">
    <property type="entry name" value="CHAD_dom"/>
</dbReference>
<dbReference type="InterPro" id="IPR038186">
    <property type="entry name" value="CHAD_dom_sf"/>
</dbReference>
<proteinExistence type="predicted"/>
<gene>
    <name evidence="2" type="ORF">GCM10011494_29560</name>
</gene>
<evidence type="ECO:0000313" key="2">
    <source>
        <dbReference type="EMBL" id="GGC08998.1"/>
    </source>
</evidence>
<reference evidence="2" key="2">
    <citation type="submission" date="2020-09" db="EMBL/GenBank/DDBJ databases">
        <authorList>
            <person name="Sun Q."/>
            <person name="Zhou Y."/>
        </authorList>
    </citation>
    <scope>NUCLEOTIDE SEQUENCE</scope>
    <source>
        <strain evidence="2">CGMCC 1.15095</strain>
    </source>
</reference>
<name>A0A916TTZ3_9SPHN</name>
<dbReference type="EMBL" id="BMHK01000023">
    <property type="protein sequence ID" value="GGC08998.1"/>
    <property type="molecule type" value="Genomic_DNA"/>
</dbReference>